<dbReference type="Proteomes" id="UP000717995">
    <property type="component" value="Unassembled WGS sequence"/>
</dbReference>
<comment type="caution">
    <text evidence="2">The sequence shown here is derived from an EMBL/GenBank/DDBJ whole genome shotgun (WGS) entry which is preliminary data.</text>
</comment>
<dbReference type="SUPFAM" id="SSF56281">
    <property type="entry name" value="Metallo-hydrolase/oxidoreductase"/>
    <property type="match status" value="1"/>
</dbReference>
<dbReference type="EMBL" id="JAFEUP010000003">
    <property type="protein sequence ID" value="MBM7061429.1"/>
    <property type="molecule type" value="Genomic_DNA"/>
</dbReference>
<evidence type="ECO:0000313" key="3">
    <source>
        <dbReference type="Proteomes" id="UP000717995"/>
    </source>
</evidence>
<feature type="domain" description="Metallo-beta-lactamase" evidence="1">
    <location>
        <begin position="102"/>
        <end position="300"/>
    </location>
</feature>
<dbReference type="PANTHER" id="PTHR15032">
    <property type="entry name" value="N-ACYL-PHOSPHATIDYLETHANOLAMINE-HYDROLYZING PHOSPHOLIPASE D"/>
    <property type="match status" value="1"/>
</dbReference>
<proteinExistence type="predicted"/>
<dbReference type="RefSeq" id="WP_205348610.1">
    <property type="nucleotide sequence ID" value="NZ_JAFEUP010000003.1"/>
</dbReference>
<dbReference type="PIRSF" id="PIRSF038896">
    <property type="entry name" value="NAPE-PLD"/>
    <property type="match status" value="1"/>
</dbReference>
<reference evidence="2 3" key="1">
    <citation type="submission" date="2021-02" db="EMBL/GenBank/DDBJ databases">
        <authorList>
            <person name="Lee D.-H."/>
        </authorList>
    </citation>
    <scope>NUCLEOTIDE SEQUENCE [LARGE SCALE GENOMIC DNA]</scope>
    <source>
        <strain evidence="2 3">UL073</strain>
    </source>
</reference>
<gene>
    <name evidence="2" type="ORF">JQX08_12005</name>
</gene>
<dbReference type="Gene3D" id="3.60.15.10">
    <property type="entry name" value="Ribonuclease Z/Hydroxyacylglutathione hydrolase-like"/>
    <property type="match status" value="1"/>
</dbReference>
<sequence length="350" mass="39292">MPTSLRPLWLLNLLSLLGRHDQPYAGAASDHFDGQRFRNLAPTPHKGLRELLKWQLNRPKSKPWVAPPAAPRSPLAERVGGAELQVTYINHATVLLQLHGLNILTDPLWSQRASPFSFAGPKRHHAPGLSLDQLPPIDLVLVSHNHYDHLDLWSLRELARRFPAARAVTGLGNGPLIEACGFDTVIELDWWQSLPLADGLRLHGVPVQHWSARSRRDTNQTLWLGFVLDSPHGPVLFPGDSGLGEEFKLIGERFGPFRFATLPIGAYEPRWFMRDHHMNPDDAVQAHLQLQSQSSMAIHFATFRLTDEEQFDPPRALRQALANHGVDAQRFRAPAPGEQWRVPVLLAEPA</sequence>
<dbReference type="InterPro" id="IPR024884">
    <property type="entry name" value="NAPE-PLD"/>
</dbReference>
<evidence type="ECO:0000259" key="1">
    <source>
        <dbReference type="Pfam" id="PF12706"/>
    </source>
</evidence>
<name>A0ABS2IEA6_9GAMM</name>
<accession>A0ABS2IEA6</accession>
<dbReference type="InterPro" id="IPR036866">
    <property type="entry name" value="RibonucZ/Hydroxyglut_hydro"/>
</dbReference>
<protein>
    <submittedName>
        <fullName evidence="2">MBL fold metallo-hydrolase</fullName>
    </submittedName>
</protein>
<dbReference type="Pfam" id="PF12706">
    <property type="entry name" value="Lactamase_B_2"/>
    <property type="match status" value="1"/>
</dbReference>
<organism evidence="2 3">
    <name type="scientific">Zestomonas insulae</name>
    <dbReference type="NCBI Taxonomy" id="2809017"/>
    <lineage>
        <taxon>Bacteria</taxon>
        <taxon>Pseudomonadati</taxon>
        <taxon>Pseudomonadota</taxon>
        <taxon>Gammaproteobacteria</taxon>
        <taxon>Pseudomonadales</taxon>
        <taxon>Pseudomonadaceae</taxon>
        <taxon>Zestomonas</taxon>
    </lineage>
</organism>
<dbReference type="InterPro" id="IPR001279">
    <property type="entry name" value="Metallo-B-lactamas"/>
</dbReference>
<evidence type="ECO:0000313" key="2">
    <source>
        <dbReference type="EMBL" id="MBM7061429.1"/>
    </source>
</evidence>
<keyword evidence="3" id="KW-1185">Reference proteome</keyword>
<dbReference type="PANTHER" id="PTHR15032:SF4">
    <property type="entry name" value="N-ACYL-PHOSPHATIDYLETHANOLAMINE-HYDROLYZING PHOSPHOLIPASE D"/>
    <property type="match status" value="1"/>
</dbReference>